<proteinExistence type="predicted"/>
<evidence type="ECO:0000256" key="1">
    <source>
        <dbReference type="SAM" id="Phobius"/>
    </source>
</evidence>
<feature type="transmembrane region" description="Helical" evidence="1">
    <location>
        <begin position="71"/>
        <end position="91"/>
    </location>
</feature>
<keyword evidence="1" id="KW-0812">Transmembrane</keyword>
<reference evidence="2" key="1">
    <citation type="journal article" date="2013" name="BMC Genomics">
        <title>Unscrambling butterfly oogenesis.</title>
        <authorList>
            <person name="Carter J.M."/>
            <person name="Baker S.C."/>
            <person name="Pink R."/>
            <person name="Carter D.R."/>
            <person name="Collins A."/>
            <person name="Tomlin J."/>
            <person name="Gibbs M."/>
            <person name="Breuker C.J."/>
        </authorList>
    </citation>
    <scope>NUCLEOTIDE SEQUENCE</scope>
    <source>
        <tissue evidence="2">Ovary</tissue>
    </source>
</reference>
<dbReference type="EMBL" id="GAIX01014767">
    <property type="protein sequence ID" value="JAA77793.1"/>
    <property type="molecule type" value="Transcribed_RNA"/>
</dbReference>
<organism evidence="2">
    <name type="scientific">Pararge aegeria</name>
    <name type="common">speckled wood butterfly</name>
    <dbReference type="NCBI Taxonomy" id="116150"/>
    <lineage>
        <taxon>Eukaryota</taxon>
        <taxon>Metazoa</taxon>
        <taxon>Ecdysozoa</taxon>
        <taxon>Arthropoda</taxon>
        <taxon>Hexapoda</taxon>
        <taxon>Insecta</taxon>
        <taxon>Pterygota</taxon>
        <taxon>Neoptera</taxon>
        <taxon>Endopterygota</taxon>
        <taxon>Lepidoptera</taxon>
        <taxon>Glossata</taxon>
        <taxon>Ditrysia</taxon>
        <taxon>Papilionoidea</taxon>
        <taxon>Nymphalidae</taxon>
        <taxon>Satyrinae</taxon>
        <taxon>Satyrini</taxon>
        <taxon>Parargina</taxon>
        <taxon>Pararge</taxon>
    </lineage>
</organism>
<sequence>MINGYLCNCCIIRGIKTRMWIYSDKPTGSESFIEDLKYVVEQYDFINYLQFVRLKRYGKWRYNSRVFLENLLFYTAHVIYIVDFQLFRLIAINP</sequence>
<keyword evidence="1" id="KW-1133">Transmembrane helix</keyword>
<reference evidence="2" key="2">
    <citation type="submission" date="2013-05" db="EMBL/GenBank/DDBJ databases">
        <authorList>
            <person name="Carter J.-M."/>
            <person name="Baker S.C."/>
            <person name="Pink R."/>
            <person name="Carter D.R.F."/>
            <person name="Collins A."/>
            <person name="Tomlin J."/>
            <person name="Gibbs M."/>
            <person name="Breuker C.J."/>
        </authorList>
    </citation>
    <scope>NUCLEOTIDE SEQUENCE</scope>
    <source>
        <tissue evidence="2">Ovary</tissue>
    </source>
</reference>
<evidence type="ECO:0000313" key="2">
    <source>
        <dbReference type="EMBL" id="JAA77793.1"/>
    </source>
</evidence>
<keyword evidence="1" id="KW-0472">Membrane</keyword>
<dbReference type="AlphaFoldDB" id="S4NQJ3"/>
<protein>
    <submittedName>
        <fullName evidence="2">Uncharacterized protein</fullName>
    </submittedName>
</protein>
<feature type="non-terminal residue" evidence="2">
    <location>
        <position position="94"/>
    </location>
</feature>
<name>S4NQJ3_9NEOP</name>
<accession>S4NQJ3</accession>